<keyword evidence="5" id="KW-0560">Oxidoreductase</keyword>
<keyword evidence="4" id="KW-0479">Metal-binding</keyword>
<dbReference type="EMBL" id="CP001720">
    <property type="protein sequence ID" value="ACV64229.1"/>
    <property type="molecule type" value="Genomic_DNA"/>
</dbReference>
<dbReference type="InterPro" id="IPR007197">
    <property type="entry name" value="rSAM"/>
</dbReference>
<dbReference type="SUPFAM" id="SSF50156">
    <property type="entry name" value="PDZ domain-like"/>
    <property type="match status" value="1"/>
</dbReference>
<accession>C8VVU2</accession>
<dbReference type="KEGG" id="dae:Dtox_3511"/>
<dbReference type="SMR" id="C8VVU2"/>
<dbReference type="Proteomes" id="UP000002217">
    <property type="component" value="Chromosome"/>
</dbReference>
<dbReference type="InterPro" id="IPR058240">
    <property type="entry name" value="rSAM_sf"/>
</dbReference>
<dbReference type="CDD" id="cd01335">
    <property type="entry name" value="Radical_SAM"/>
    <property type="match status" value="1"/>
</dbReference>
<dbReference type="RefSeq" id="WP_015758919.1">
    <property type="nucleotide sequence ID" value="NC_013216.1"/>
</dbReference>
<dbReference type="STRING" id="485916.Dtox_3511"/>
<dbReference type="Gene3D" id="3.20.20.70">
    <property type="entry name" value="Aldolase class I"/>
    <property type="match status" value="1"/>
</dbReference>
<keyword evidence="3" id="KW-0949">S-adenosyl-L-methionine</keyword>
<evidence type="ECO:0000259" key="8">
    <source>
        <dbReference type="PROSITE" id="PS50106"/>
    </source>
</evidence>
<dbReference type="AlphaFoldDB" id="C8VVU2"/>
<feature type="domain" description="PDZ" evidence="8">
    <location>
        <begin position="256"/>
        <end position="285"/>
    </location>
</feature>
<dbReference type="eggNOG" id="COG0535">
    <property type="taxonomic scope" value="Bacteria"/>
</dbReference>
<evidence type="ECO:0000256" key="7">
    <source>
        <dbReference type="ARBA" id="ARBA00023014"/>
    </source>
</evidence>
<dbReference type="PANTHER" id="PTHR11228">
    <property type="entry name" value="RADICAL SAM DOMAIN PROTEIN"/>
    <property type="match status" value="1"/>
</dbReference>
<dbReference type="PROSITE" id="PS01305">
    <property type="entry name" value="MOAA_NIFB_PQQE"/>
    <property type="match status" value="1"/>
</dbReference>
<protein>
    <submittedName>
        <fullName evidence="10">Radical SAM domain protein</fullName>
    </submittedName>
</protein>
<dbReference type="GO" id="GO:0051539">
    <property type="term" value="F:4 iron, 4 sulfur cluster binding"/>
    <property type="evidence" value="ECO:0007669"/>
    <property type="project" value="UniProtKB-KW"/>
</dbReference>
<keyword evidence="2" id="KW-0004">4Fe-4S</keyword>
<evidence type="ECO:0000256" key="6">
    <source>
        <dbReference type="ARBA" id="ARBA00023004"/>
    </source>
</evidence>
<evidence type="ECO:0000256" key="1">
    <source>
        <dbReference type="ARBA" id="ARBA00001966"/>
    </source>
</evidence>
<dbReference type="Pfam" id="PF04055">
    <property type="entry name" value="Radical_SAM"/>
    <property type="match status" value="1"/>
</dbReference>
<dbReference type="InterPro" id="IPR041489">
    <property type="entry name" value="PDZ_6"/>
</dbReference>
<evidence type="ECO:0000313" key="10">
    <source>
        <dbReference type="EMBL" id="ACV64229.1"/>
    </source>
</evidence>
<dbReference type="GO" id="GO:0032324">
    <property type="term" value="P:molybdopterin cofactor biosynthetic process"/>
    <property type="evidence" value="ECO:0007669"/>
    <property type="project" value="UniProtKB-ARBA"/>
</dbReference>
<dbReference type="InterPro" id="IPR013785">
    <property type="entry name" value="Aldolase_TIM"/>
</dbReference>
<dbReference type="InterPro" id="IPR001478">
    <property type="entry name" value="PDZ"/>
</dbReference>
<evidence type="ECO:0000259" key="9">
    <source>
        <dbReference type="PROSITE" id="PS51918"/>
    </source>
</evidence>
<dbReference type="SFLD" id="SFLDS00029">
    <property type="entry name" value="Radical_SAM"/>
    <property type="match status" value="1"/>
</dbReference>
<dbReference type="SMART" id="SM00228">
    <property type="entry name" value="PDZ"/>
    <property type="match status" value="1"/>
</dbReference>
<dbReference type="SFLD" id="SFLDG01067">
    <property type="entry name" value="SPASM/twitch_domain_containing"/>
    <property type="match status" value="1"/>
</dbReference>
<keyword evidence="11" id="KW-1185">Reference proteome</keyword>
<dbReference type="PANTHER" id="PTHR11228:SF7">
    <property type="entry name" value="PQQA PEPTIDE CYCLASE"/>
    <property type="match status" value="1"/>
</dbReference>
<evidence type="ECO:0000256" key="3">
    <source>
        <dbReference type="ARBA" id="ARBA00022691"/>
    </source>
</evidence>
<evidence type="ECO:0000256" key="4">
    <source>
        <dbReference type="ARBA" id="ARBA00022723"/>
    </source>
</evidence>
<dbReference type="GO" id="GO:0046872">
    <property type="term" value="F:metal ion binding"/>
    <property type="evidence" value="ECO:0007669"/>
    <property type="project" value="UniProtKB-KW"/>
</dbReference>
<dbReference type="Pfam" id="PF04459">
    <property type="entry name" value="DUF512"/>
    <property type="match status" value="1"/>
</dbReference>
<comment type="cofactor">
    <cofactor evidence="1">
        <name>[4Fe-4S] cluster</name>
        <dbReference type="ChEBI" id="CHEBI:49883"/>
    </cofactor>
</comment>
<dbReference type="HOGENOM" id="CLU_610803_0_0_9"/>
<proteinExistence type="predicted"/>
<feature type="domain" description="Radical SAM core" evidence="9">
    <location>
        <begin position="16"/>
        <end position="253"/>
    </location>
</feature>
<gene>
    <name evidence="10" type="ordered locus">Dtox_3511</name>
</gene>
<dbReference type="PROSITE" id="PS51918">
    <property type="entry name" value="RADICAL_SAM"/>
    <property type="match status" value="1"/>
</dbReference>
<dbReference type="PROSITE" id="PS50106">
    <property type="entry name" value="PDZ"/>
    <property type="match status" value="1"/>
</dbReference>
<dbReference type="SUPFAM" id="SSF102114">
    <property type="entry name" value="Radical SAM enzymes"/>
    <property type="match status" value="1"/>
</dbReference>
<dbReference type="InterPro" id="IPR007549">
    <property type="entry name" value="DUF512"/>
</dbReference>
<dbReference type="InterPro" id="IPR006638">
    <property type="entry name" value="Elp3/MiaA/NifB-like_rSAM"/>
</dbReference>
<dbReference type="InterPro" id="IPR050377">
    <property type="entry name" value="Radical_SAM_PqqE_MftC-like"/>
</dbReference>
<sequence length="475" mass="52701">MYIKNSNNYIRTLVLQSAQNANILPLTSVCNVQCIFCSHRQNPPSVEAFRTGHRSLREIKETLDFMDANKPVVIGESVTRILEGEPFTHPQIVSVLKLIRERMPAANIRITSNGTLLDKIMIDFLASLGGITINLSLNSADVRMRQILMSDRRAQEAVLAAELLGSAGLEWHGSIVAMPWLTGWTDIEKTVLYMESCGAQTVRIFMPGYTNLAEKQLRFKLSLWSELKNFVLELRSKVSLPLTFEPQMLADLRAEITGVLKASPAQAAGLRAGDRVLSVNGKEALTRVQVFSNILVASNPRLRVRRTKKSGITLPGNISYEYNAAIDDASEELEVRVFKERGQTSGLVMDYDLHPDMIYDMVDAARKNRANSVLVLTSVLAEQLIKIGVERFFDYPAEVQVLAAANHFFGGSIMSAGLLTVDDFALALREWLNDSGWQPDLILLPGLAFDLKGRDLSGKSYLDLSEEFGIVVVAL</sequence>
<evidence type="ECO:0000256" key="2">
    <source>
        <dbReference type="ARBA" id="ARBA00022485"/>
    </source>
</evidence>
<reference evidence="10 11" key="1">
    <citation type="journal article" date="2009" name="Stand. Genomic Sci.">
        <title>Complete genome sequence of Desulfotomaculum acetoxidans type strain (5575).</title>
        <authorList>
            <person name="Spring S."/>
            <person name="Lapidus A."/>
            <person name="Schroder M."/>
            <person name="Gleim D."/>
            <person name="Sims D."/>
            <person name="Meincke L."/>
            <person name="Glavina Del Rio T."/>
            <person name="Tice H."/>
            <person name="Copeland A."/>
            <person name="Cheng J.F."/>
            <person name="Lucas S."/>
            <person name="Chen F."/>
            <person name="Nolan M."/>
            <person name="Bruce D."/>
            <person name="Goodwin L."/>
            <person name="Pitluck S."/>
            <person name="Ivanova N."/>
            <person name="Mavromatis K."/>
            <person name="Mikhailova N."/>
            <person name="Pati A."/>
            <person name="Chen A."/>
            <person name="Palaniappan K."/>
            <person name="Land M."/>
            <person name="Hauser L."/>
            <person name="Chang Y.J."/>
            <person name="Jeffries C.D."/>
            <person name="Chain P."/>
            <person name="Saunders E."/>
            <person name="Brettin T."/>
            <person name="Detter J.C."/>
            <person name="Goker M."/>
            <person name="Bristow J."/>
            <person name="Eisen J.A."/>
            <person name="Markowitz V."/>
            <person name="Hugenholtz P."/>
            <person name="Kyrpides N.C."/>
            <person name="Klenk H.P."/>
            <person name="Han C."/>
        </authorList>
    </citation>
    <scope>NUCLEOTIDE SEQUENCE [LARGE SCALE GENOMIC DNA]</scope>
    <source>
        <strain evidence="11">ATCC 49208 / DSM 771 / VKM B-1644</strain>
    </source>
</reference>
<dbReference type="Pfam" id="PF17820">
    <property type="entry name" value="PDZ_6"/>
    <property type="match status" value="1"/>
</dbReference>
<dbReference type="InterPro" id="IPR000385">
    <property type="entry name" value="MoaA_NifB_PqqE_Fe-S-bd_CS"/>
</dbReference>
<dbReference type="SMART" id="SM00729">
    <property type="entry name" value="Elp3"/>
    <property type="match status" value="1"/>
</dbReference>
<keyword evidence="7" id="KW-0411">Iron-sulfur</keyword>
<name>C8VVU2_DESAS</name>
<evidence type="ECO:0000256" key="5">
    <source>
        <dbReference type="ARBA" id="ARBA00023002"/>
    </source>
</evidence>
<dbReference type="InterPro" id="IPR036034">
    <property type="entry name" value="PDZ_sf"/>
</dbReference>
<dbReference type="Gene3D" id="2.30.42.10">
    <property type="match status" value="1"/>
</dbReference>
<organism evidence="10 11">
    <name type="scientific">Desulfofarcimen acetoxidans (strain ATCC 49208 / DSM 771 / KCTC 5769 / VKM B-1644 / 5575)</name>
    <name type="common">Desulfotomaculum acetoxidans</name>
    <dbReference type="NCBI Taxonomy" id="485916"/>
    <lineage>
        <taxon>Bacteria</taxon>
        <taxon>Bacillati</taxon>
        <taxon>Bacillota</taxon>
        <taxon>Clostridia</taxon>
        <taxon>Eubacteriales</taxon>
        <taxon>Peptococcaceae</taxon>
        <taxon>Desulfofarcimen</taxon>
    </lineage>
</organism>
<keyword evidence="6" id="KW-0408">Iron</keyword>
<evidence type="ECO:0000313" key="11">
    <source>
        <dbReference type="Proteomes" id="UP000002217"/>
    </source>
</evidence>
<dbReference type="GO" id="GO:0016491">
    <property type="term" value="F:oxidoreductase activity"/>
    <property type="evidence" value="ECO:0007669"/>
    <property type="project" value="UniProtKB-KW"/>
</dbReference>